<protein>
    <submittedName>
        <fullName evidence="3">BON domain-containing protein</fullName>
    </submittedName>
</protein>
<evidence type="ECO:0000313" key="4">
    <source>
        <dbReference type="Proteomes" id="UP000277766"/>
    </source>
</evidence>
<dbReference type="InterPro" id="IPR051686">
    <property type="entry name" value="Lipoprotein_DolP"/>
</dbReference>
<name>A0A431VQV0_9DEIO</name>
<evidence type="ECO:0000256" key="1">
    <source>
        <dbReference type="SAM" id="MobiDB-lite"/>
    </source>
</evidence>
<proteinExistence type="predicted"/>
<gene>
    <name evidence="3" type="ORF">EJ104_10205</name>
</gene>
<dbReference type="PANTHER" id="PTHR34606:SF15">
    <property type="entry name" value="BON DOMAIN-CONTAINING PROTEIN"/>
    <property type="match status" value="1"/>
</dbReference>
<dbReference type="OrthoDB" id="8963247at2"/>
<feature type="compositionally biased region" description="Basic and acidic residues" evidence="1">
    <location>
        <begin position="1"/>
        <end position="10"/>
    </location>
</feature>
<keyword evidence="4" id="KW-1185">Reference proteome</keyword>
<dbReference type="Proteomes" id="UP000277766">
    <property type="component" value="Unassembled WGS sequence"/>
</dbReference>
<feature type="region of interest" description="Disordered" evidence="1">
    <location>
        <begin position="1"/>
        <end position="180"/>
    </location>
</feature>
<feature type="domain" description="BON" evidence="2">
    <location>
        <begin position="176"/>
        <end position="244"/>
    </location>
</feature>
<organism evidence="3 4">
    <name type="scientific">Deinococcus radiophilus</name>
    <dbReference type="NCBI Taxonomy" id="32062"/>
    <lineage>
        <taxon>Bacteria</taxon>
        <taxon>Thermotogati</taxon>
        <taxon>Deinococcota</taxon>
        <taxon>Deinococci</taxon>
        <taxon>Deinococcales</taxon>
        <taxon>Deinococcaceae</taxon>
        <taxon>Deinococcus</taxon>
    </lineage>
</organism>
<dbReference type="PROSITE" id="PS50914">
    <property type="entry name" value="BON"/>
    <property type="match status" value="1"/>
</dbReference>
<dbReference type="InterPro" id="IPR007055">
    <property type="entry name" value="BON_dom"/>
</dbReference>
<dbReference type="Pfam" id="PF04972">
    <property type="entry name" value="BON"/>
    <property type="match status" value="1"/>
</dbReference>
<accession>A0A431VQV0</accession>
<dbReference type="EMBL" id="RXPE01000024">
    <property type="protein sequence ID" value="RTR25587.1"/>
    <property type="molecule type" value="Genomic_DNA"/>
</dbReference>
<dbReference type="InterPro" id="IPR014004">
    <property type="entry name" value="Transpt-assoc_nodulatn_dom_bac"/>
</dbReference>
<dbReference type="SMART" id="SM00749">
    <property type="entry name" value="BON"/>
    <property type="match status" value="1"/>
</dbReference>
<feature type="compositionally biased region" description="Basic and acidic residues" evidence="1">
    <location>
        <begin position="36"/>
        <end position="63"/>
    </location>
</feature>
<dbReference type="PANTHER" id="PTHR34606">
    <property type="entry name" value="BON DOMAIN-CONTAINING PROTEIN"/>
    <property type="match status" value="1"/>
</dbReference>
<dbReference type="Gene3D" id="3.30.1340.30">
    <property type="match status" value="1"/>
</dbReference>
<reference evidence="3 4" key="1">
    <citation type="submission" date="2018-12" db="EMBL/GenBank/DDBJ databases">
        <title>Deinococcus radiophilus ATCC 27603 genome sequencing and assembly.</title>
        <authorList>
            <person name="Maclea K.S."/>
            <person name="Maynard C.R."/>
        </authorList>
    </citation>
    <scope>NUCLEOTIDE SEQUENCE [LARGE SCALE GENOMIC DNA]</scope>
    <source>
        <strain evidence="3 4">ATCC 27603</strain>
    </source>
</reference>
<comment type="caution">
    <text evidence="3">The sequence shown here is derived from an EMBL/GenBank/DDBJ whole genome shotgun (WGS) entry which is preliminary data.</text>
</comment>
<dbReference type="AlphaFoldDB" id="A0A431VQV0"/>
<evidence type="ECO:0000259" key="2">
    <source>
        <dbReference type="PROSITE" id="PS50914"/>
    </source>
</evidence>
<evidence type="ECO:0000313" key="3">
    <source>
        <dbReference type="EMBL" id="RTR25587.1"/>
    </source>
</evidence>
<sequence length="246" mass="28563">MTRNRDERVGRSFGSSDYDYDYHDQPRSVRQADMSLQERDQRSARRGEVDMDTFMRGDYRRGDTDDDGQGFIHPGSRQYVNDGPRQRQPRDGQWQYRTEENYVADQGRRELGERGYDDGRHYGQTRLERPSHGERREQDRWSEGPARQSVHVAGAYSAEQAMQSHRGKGPRGHQRSDERIREEVNEALEDSHWVDASDIEVTVEAGEVTLSGTVADRQQKRSATDCAEDVRGVRDVHNQLRLQSHR</sequence>
<feature type="compositionally biased region" description="Basic and acidic residues" evidence="1">
    <location>
        <begin position="106"/>
        <end position="142"/>
    </location>
</feature>
<dbReference type="RefSeq" id="WP_126352669.1">
    <property type="nucleotide sequence ID" value="NZ_CP086381.1"/>
</dbReference>